<dbReference type="PANTHER" id="PTHR44757">
    <property type="entry name" value="DIGUANYLATE CYCLASE DGCP"/>
    <property type="match status" value="1"/>
</dbReference>
<keyword evidence="2" id="KW-0812">Transmembrane</keyword>
<dbReference type="PROSITE" id="PS50887">
    <property type="entry name" value="GGDEF"/>
    <property type="match status" value="1"/>
</dbReference>
<accession>A0A1G9US79</accession>
<dbReference type="InterPro" id="IPR000160">
    <property type="entry name" value="GGDEF_dom"/>
</dbReference>
<dbReference type="Gene3D" id="3.20.20.450">
    <property type="entry name" value="EAL domain"/>
    <property type="match status" value="1"/>
</dbReference>
<dbReference type="InterPro" id="IPR001633">
    <property type="entry name" value="EAL_dom"/>
</dbReference>
<feature type="transmembrane region" description="Helical" evidence="2">
    <location>
        <begin position="61"/>
        <end position="85"/>
    </location>
</feature>
<dbReference type="OrthoDB" id="9762141at2"/>
<keyword evidence="6" id="KW-1185">Reference proteome</keyword>
<feature type="transmembrane region" description="Helical" evidence="2">
    <location>
        <begin position="115"/>
        <end position="135"/>
    </location>
</feature>
<evidence type="ECO:0000256" key="1">
    <source>
        <dbReference type="SAM" id="Coils"/>
    </source>
</evidence>
<protein>
    <submittedName>
        <fullName evidence="5">Diguanylate cyclase (GGDEF) domain-containing protein</fullName>
    </submittedName>
</protein>
<reference evidence="5 6" key="1">
    <citation type="submission" date="2016-10" db="EMBL/GenBank/DDBJ databases">
        <authorList>
            <person name="de Groot N.N."/>
        </authorList>
    </citation>
    <scope>NUCLEOTIDE SEQUENCE [LARGE SCALE GENOMIC DNA]</scope>
    <source>
        <strain evidence="5 6">CGMCC 1.5012</strain>
    </source>
</reference>
<feature type="domain" description="EAL" evidence="3">
    <location>
        <begin position="364"/>
        <end position="618"/>
    </location>
</feature>
<organism evidence="5 6">
    <name type="scientific">Acetanaerobacterium elongatum</name>
    <dbReference type="NCBI Taxonomy" id="258515"/>
    <lineage>
        <taxon>Bacteria</taxon>
        <taxon>Bacillati</taxon>
        <taxon>Bacillota</taxon>
        <taxon>Clostridia</taxon>
        <taxon>Eubacteriales</taxon>
        <taxon>Oscillospiraceae</taxon>
        <taxon>Acetanaerobacterium</taxon>
    </lineage>
</organism>
<dbReference type="Pfam" id="PF00990">
    <property type="entry name" value="GGDEF"/>
    <property type="match status" value="1"/>
</dbReference>
<dbReference type="Proteomes" id="UP000199182">
    <property type="component" value="Unassembled WGS sequence"/>
</dbReference>
<dbReference type="STRING" id="258515.SAMN05192585_102107"/>
<proteinExistence type="predicted"/>
<dbReference type="NCBIfam" id="TIGR00254">
    <property type="entry name" value="GGDEF"/>
    <property type="match status" value="1"/>
</dbReference>
<dbReference type="PANTHER" id="PTHR44757:SF2">
    <property type="entry name" value="BIOFILM ARCHITECTURE MAINTENANCE PROTEIN MBAA"/>
    <property type="match status" value="1"/>
</dbReference>
<feature type="domain" description="GGDEF" evidence="4">
    <location>
        <begin position="222"/>
        <end position="355"/>
    </location>
</feature>
<feature type="coiled-coil region" evidence="1">
    <location>
        <begin position="136"/>
        <end position="163"/>
    </location>
</feature>
<dbReference type="Gene3D" id="3.30.70.270">
    <property type="match status" value="1"/>
</dbReference>
<dbReference type="InterPro" id="IPR035919">
    <property type="entry name" value="EAL_sf"/>
</dbReference>
<dbReference type="SMART" id="SM00052">
    <property type="entry name" value="EAL"/>
    <property type="match status" value="1"/>
</dbReference>
<dbReference type="InterPro" id="IPR029787">
    <property type="entry name" value="Nucleotide_cyclase"/>
</dbReference>
<dbReference type="Pfam" id="PF00563">
    <property type="entry name" value="EAL"/>
    <property type="match status" value="1"/>
</dbReference>
<dbReference type="SUPFAM" id="SSF141868">
    <property type="entry name" value="EAL domain-like"/>
    <property type="match status" value="1"/>
</dbReference>
<dbReference type="InterPro" id="IPR052155">
    <property type="entry name" value="Biofilm_reg_signaling"/>
</dbReference>
<evidence type="ECO:0000259" key="3">
    <source>
        <dbReference type="PROSITE" id="PS50883"/>
    </source>
</evidence>
<feature type="transmembrane region" description="Helical" evidence="2">
    <location>
        <begin position="29"/>
        <end position="49"/>
    </location>
</feature>
<name>A0A1G9US79_9FIRM</name>
<dbReference type="AlphaFoldDB" id="A0A1G9US79"/>
<dbReference type="PROSITE" id="PS50883">
    <property type="entry name" value="EAL"/>
    <property type="match status" value="1"/>
</dbReference>
<dbReference type="CDD" id="cd01948">
    <property type="entry name" value="EAL"/>
    <property type="match status" value="1"/>
</dbReference>
<dbReference type="EMBL" id="FNID01000002">
    <property type="protein sequence ID" value="SDM62744.1"/>
    <property type="molecule type" value="Genomic_DNA"/>
</dbReference>
<evidence type="ECO:0000313" key="5">
    <source>
        <dbReference type="EMBL" id="SDM62744.1"/>
    </source>
</evidence>
<keyword evidence="2" id="KW-1133">Transmembrane helix</keyword>
<keyword evidence="1" id="KW-0175">Coiled coil</keyword>
<sequence>MTNQTCATSLQSFWEIDSSGYSSKHQKRFMLWGFIALYLLISAATVWLLKPGHEFGLLRRAEFGSVTISGILSQVQVLVLIMLSLSKSFKTAIVLNVIGMMIVLQAILLDQSYYAAPNLIIQAGAACIVLLLSVYRKKLEKKLAAVEAQKEKLEVLYREVAAAGKLLSRRNMELQECNRIMESNEKQLNFLAMYDSLTGLPNRRMIINRLEQLIDESQHKENSFAVVFIDLDDFKKINDSLGHHTGDLFLQQVAVRFNAGIHPGDFLGRLGGDEFSLIIPRSLSQQELLNYVNSLRIALLERFVLDQKEIVITASFGIAVYPKDGDSAAELLRAADMTMYKVKESGKNEVLFFNTEMQQSLMERIRIENCLREAIENNELSLVFQPQYDAHSHGLRGFETLLRWNSAELGAVSPAKFIPIAEETGIIVNLGEWVLQKAMERFRDVHRTCAVKPILSVNISVVQFMEPSFVPMIQRILEQTGFDARYLEVEVTESVCICSMEQVLTALHQLKAMGIRIALDDFGTGYASLSYLQKLPIDTLKIDKVFIDSIIQERESHLMVGSIISLAHHLGIDVVAEGVETNKQLDYLQSRGCNYIQGFLWGKPLAGSQLEELLSKQPERVAG</sequence>
<dbReference type="InterPro" id="IPR043128">
    <property type="entry name" value="Rev_trsase/Diguanyl_cyclase"/>
</dbReference>
<evidence type="ECO:0000259" key="4">
    <source>
        <dbReference type="PROSITE" id="PS50887"/>
    </source>
</evidence>
<dbReference type="CDD" id="cd01949">
    <property type="entry name" value="GGDEF"/>
    <property type="match status" value="1"/>
</dbReference>
<dbReference type="SUPFAM" id="SSF55073">
    <property type="entry name" value="Nucleotide cyclase"/>
    <property type="match status" value="1"/>
</dbReference>
<feature type="transmembrane region" description="Helical" evidence="2">
    <location>
        <begin position="92"/>
        <end position="109"/>
    </location>
</feature>
<evidence type="ECO:0000313" key="6">
    <source>
        <dbReference type="Proteomes" id="UP000199182"/>
    </source>
</evidence>
<dbReference type="FunFam" id="3.30.70.270:FF:000001">
    <property type="entry name" value="Diguanylate cyclase domain protein"/>
    <property type="match status" value="1"/>
</dbReference>
<keyword evidence="2" id="KW-0472">Membrane</keyword>
<dbReference type="SMART" id="SM00267">
    <property type="entry name" value="GGDEF"/>
    <property type="match status" value="1"/>
</dbReference>
<evidence type="ECO:0000256" key="2">
    <source>
        <dbReference type="SAM" id="Phobius"/>
    </source>
</evidence>
<gene>
    <name evidence="5" type="ORF">SAMN05192585_102107</name>
</gene>